<reference evidence="1 2" key="1">
    <citation type="journal article" date="2019" name="Genome Biol. Evol.">
        <title>Insights into the evolution of the New World diploid cottons (Gossypium, subgenus Houzingenia) based on genome sequencing.</title>
        <authorList>
            <person name="Grover C.E."/>
            <person name="Arick M.A. 2nd"/>
            <person name="Thrash A."/>
            <person name="Conover J.L."/>
            <person name="Sanders W.S."/>
            <person name="Peterson D.G."/>
            <person name="Frelichowski J.E."/>
            <person name="Scheffler J.A."/>
            <person name="Scheffler B.E."/>
            <person name="Wendel J.F."/>
        </authorList>
    </citation>
    <scope>NUCLEOTIDE SEQUENCE [LARGE SCALE GENOMIC DNA]</scope>
    <source>
        <strain evidence="1">57</strain>
        <tissue evidence="1">Leaf</tissue>
    </source>
</reference>
<comment type="caution">
    <text evidence="1">The sequence shown here is derived from an EMBL/GenBank/DDBJ whole genome shotgun (WGS) entry which is preliminary data.</text>
</comment>
<feature type="non-terminal residue" evidence="1">
    <location>
        <position position="151"/>
    </location>
</feature>
<dbReference type="Proteomes" id="UP000593573">
    <property type="component" value="Unassembled WGS sequence"/>
</dbReference>
<proteinExistence type="predicted"/>
<accession>A0A7J8TX36</accession>
<sequence length="151" mass="17394">VQVHNLPFGVISEGLAWQLGDFIGHFIPYDVALITRGKQRYMRFRTKIDVRLAVKHKKKLALGQGMTIKIQEVNFGWDISLRVSSWKEVSIGSRRMVRRFQEGINSHGIDMDDQNNRGKEGGVIIQGAWKQGQRESIMENKPIENYEGKKR</sequence>
<gene>
    <name evidence="1" type="ORF">Goklo_027118</name>
</gene>
<dbReference type="EMBL" id="JABFAB010000002">
    <property type="protein sequence ID" value="MBA0642777.1"/>
    <property type="molecule type" value="Genomic_DNA"/>
</dbReference>
<protein>
    <recommendedName>
        <fullName evidence="3">DUF4283 domain-containing protein</fullName>
    </recommendedName>
</protein>
<dbReference type="AlphaFoldDB" id="A0A7J8TX36"/>
<keyword evidence="2" id="KW-1185">Reference proteome</keyword>
<name>A0A7J8TX36_9ROSI</name>
<dbReference type="OrthoDB" id="1938170at2759"/>
<evidence type="ECO:0000313" key="1">
    <source>
        <dbReference type="EMBL" id="MBA0642777.1"/>
    </source>
</evidence>
<organism evidence="1 2">
    <name type="scientific">Gossypium klotzschianum</name>
    <dbReference type="NCBI Taxonomy" id="34286"/>
    <lineage>
        <taxon>Eukaryota</taxon>
        <taxon>Viridiplantae</taxon>
        <taxon>Streptophyta</taxon>
        <taxon>Embryophyta</taxon>
        <taxon>Tracheophyta</taxon>
        <taxon>Spermatophyta</taxon>
        <taxon>Magnoliopsida</taxon>
        <taxon>eudicotyledons</taxon>
        <taxon>Gunneridae</taxon>
        <taxon>Pentapetalae</taxon>
        <taxon>rosids</taxon>
        <taxon>malvids</taxon>
        <taxon>Malvales</taxon>
        <taxon>Malvaceae</taxon>
        <taxon>Malvoideae</taxon>
        <taxon>Gossypium</taxon>
    </lineage>
</organism>
<evidence type="ECO:0000313" key="2">
    <source>
        <dbReference type="Proteomes" id="UP000593573"/>
    </source>
</evidence>
<evidence type="ECO:0008006" key="3">
    <source>
        <dbReference type="Google" id="ProtNLM"/>
    </source>
</evidence>